<organism evidence="3 4">
    <name type="scientific">Pseudoalteromonas amylolytica</name>
    <dbReference type="NCBI Taxonomy" id="1859457"/>
    <lineage>
        <taxon>Bacteria</taxon>
        <taxon>Pseudomonadati</taxon>
        <taxon>Pseudomonadota</taxon>
        <taxon>Gammaproteobacteria</taxon>
        <taxon>Alteromonadales</taxon>
        <taxon>Pseudoalteromonadaceae</taxon>
        <taxon>Pseudoalteromonas</taxon>
    </lineage>
</organism>
<dbReference type="EMBL" id="MKJU01000025">
    <property type="protein sequence ID" value="OHU91260.1"/>
    <property type="molecule type" value="Genomic_DNA"/>
</dbReference>
<evidence type="ECO:0000256" key="1">
    <source>
        <dbReference type="SAM" id="MobiDB-lite"/>
    </source>
</evidence>
<dbReference type="Gene3D" id="2.10.10.30">
    <property type="match status" value="1"/>
</dbReference>
<evidence type="ECO:0000313" key="3">
    <source>
        <dbReference type="EMBL" id="OHU91260.1"/>
    </source>
</evidence>
<evidence type="ECO:0000259" key="2">
    <source>
        <dbReference type="Pfam" id="PF18454"/>
    </source>
</evidence>
<accession>A0A1S1MRL2</accession>
<dbReference type="OrthoDB" id="6298777at2"/>
<dbReference type="AlphaFoldDB" id="A0A1S1MRL2"/>
<dbReference type="Pfam" id="PF18454">
    <property type="entry name" value="Mtd_N"/>
    <property type="match status" value="1"/>
</dbReference>
<feature type="region of interest" description="Disordered" evidence="1">
    <location>
        <begin position="1"/>
        <end position="21"/>
    </location>
</feature>
<dbReference type="InterPro" id="IPR041352">
    <property type="entry name" value="Mtd_N"/>
</dbReference>
<feature type="domain" description="Major tropism determinant N-terminal" evidence="2">
    <location>
        <begin position="6"/>
        <end position="41"/>
    </location>
</feature>
<dbReference type="Proteomes" id="UP000179786">
    <property type="component" value="Unassembled WGS sequence"/>
</dbReference>
<evidence type="ECO:0000313" key="4">
    <source>
        <dbReference type="Proteomes" id="UP000179786"/>
    </source>
</evidence>
<dbReference type="RefSeq" id="WP_070985019.1">
    <property type="nucleotide sequence ID" value="NZ_MKJU01000025.1"/>
</dbReference>
<protein>
    <recommendedName>
        <fullName evidence="2">Major tropism determinant N-terminal domain-containing protein</fullName>
    </recommendedName>
</protein>
<gene>
    <name evidence="3" type="ORF">BET10_10545</name>
</gene>
<reference evidence="3 4" key="1">
    <citation type="submission" date="2016-09" db="EMBL/GenBank/DDBJ databases">
        <title>Pseudoalteromonas amylolytica sp. nov., isolated from the surface seawater.</title>
        <authorList>
            <person name="Wu Y.-H."/>
            <person name="Cheng H."/>
            <person name="Jin X.-B."/>
            <person name="Wang C.-S."/>
            <person name="Xu X.-W."/>
        </authorList>
    </citation>
    <scope>NUCLEOTIDE SEQUENCE [LARGE SCALE GENOMIC DNA]</scope>
    <source>
        <strain evidence="3 4">JW1</strain>
    </source>
</reference>
<proteinExistence type="predicted"/>
<keyword evidence="4" id="KW-1185">Reference proteome</keyword>
<comment type="caution">
    <text evidence="3">The sequence shown here is derived from an EMBL/GenBank/DDBJ whole genome shotgun (WGS) entry which is preliminary data.</text>
</comment>
<dbReference type="STRING" id="1859457.BET10_10545"/>
<sequence>MANKLQFRRGPAANRTNVTPASGEPIWLTDSKKLFVGDGQTPGGIDIFGTLGSAIYKDAGTGANQVLTLDGSGKIPEGVLPSLAIGQPFEVANQAAMLALTAQPGDLAIRTDESKSYVLKATPANVLSNWILLRTPTDNVLSVNGKTGAVTINKSDVGLSNVTNESKAQLFTSPNFTGNPKAPTRALSDDSTHIANTAWVKDWVNSLGLAVEGGDIDGGTF</sequence>
<name>A0A1S1MRL2_9GAMM</name>